<keyword evidence="4" id="KW-0288">FMN</keyword>
<dbReference type="Pfam" id="PF03358">
    <property type="entry name" value="FMN_red"/>
    <property type="match status" value="1"/>
</dbReference>
<name>A0A8K0WBS8_9HYPO</name>
<organism evidence="9 10">
    <name type="scientific">Fusarium tricinctum</name>
    <dbReference type="NCBI Taxonomy" id="61284"/>
    <lineage>
        <taxon>Eukaryota</taxon>
        <taxon>Fungi</taxon>
        <taxon>Dikarya</taxon>
        <taxon>Ascomycota</taxon>
        <taxon>Pezizomycotina</taxon>
        <taxon>Sordariomycetes</taxon>
        <taxon>Hypocreomycetidae</taxon>
        <taxon>Hypocreales</taxon>
        <taxon>Nectriaceae</taxon>
        <taxon>Fusarium</taxon>
        <taxon>Fusarium tricinctum species complex</taxon>
    </lineage>
</organism>
<dbReference type="EMBL" id="JAGPXF010000004">
    <property type="protein sequence ID" value="KAH7245331.1"/>
    <property type="molecule type" value="Genomic_DNA"/>
</dbReference>
<dbReference type="InterPro" id="IPR005025">
    <property type="entry name" value="FMN_Rdtase-like_dom"/>
</dbReference>
<evidence type="ECO:0000256" key="2">
    <source>
        <dbReference type="ARBA" id="ARBA00011881"/>
    </source>
</evidence>
<evidence type="ECO:0000313" key="10">
    <source>
        <dbReference type="Proteomes" id="UP000813427"/>
    </source>
</evidence>
<dbReference type="Proteomes" id="UP000813427">
    <property type="component" value="Unassembled WGS sequence"/>
</dbReference>
<dbReference type="FunFam" id="3.40.50.360:FF:000027">
    <property type="entry name" value="Arsenical resistance protein ArsH"/>
    <property type="match status" value="1"/>
</dbReference>
<evidence type="ECO:0000259" key="8">
    <source>
        <dbReference type="Pfam" id="PF03358"/>
    </source>
</evidence>
<dbReference type="InterPro" id="IPR029039">
    <property type="entry name" value="Flavoprotein-like_sf"/>
</dbReference>
<feature type="domain" description="NADPH-dependent FMN reductase-like" evidence="8">
    <location>
        <begin position="132"/>
        <end position="275"/>
    </location>
</feature>
<evidence type="ECO:0000256" key="4">
    <source>
        <dbReference type="ARBA" id="ARBA00022643"/>
    </source>
</evidence>
<dbReference type="PANTHER" id="PTHR43590:SF1">
    <property type="entry name" value="ARSENIC RESISTANCE PROTEIN ARSH (AFU_ORTHOLOGUE AFUA_5G15030)"/>
    <property type="match status" value="1"/>
</dbReference>
<dbReference type="Gene3D" id="3.40.50.360">
    <property type="match status" value="1"/>
</dbReference>
<dbReference type="SUPFAM" id="SSF52218">
    <property type="entry name" value="Flavoproteins"/>
    <property type="match status" value="1"/>
</dbReference>
<dbReference type="GO" id="GO:0000166">
    <property type="term" value="F:nucleotide binding"/>
    <property type="evidence" value="ECO:0007669"/>
    <property type="project" value="UniProtKB-KW"/>
</dbReference>
<dbReference type="GO" id="GO:0016655">
    <property type="term" value="F:oxidoreductase activity, acting on NAD(P)H, quinone or similar compound as acceptor"/>
    <property type="evidence" value="ECO:0007669"/>
    <property type="project" value="TreeGrafter"/>
</dbReference>
<keyword evidence="3" id="KW-0285">Flavoprotein</keyword>
<evidence type="ECO:0000313" key="9">
    <source>
        <dbReference type="EMBL" id="KAH7245331.1"/>
    </source>
</evidence>
<dbReference type="NCBIfam" id="TIGR02690">
    <property type="entry name" value="resist_ArsH"/>
    <property type="match status" value="1"/>
</dbReference>
<comment type="subunit">
    <text evidence="2">Homotetramer.</text>
</comment>
<evidence type="ECO:0000256" key="6">
    <source>
        <dbReference type="ARBA" id="ARBA00022857"/>
    </source>
</evidence>
<keyword evidence="5" id="KW-0547">Nucleotide-binding</keyword>
<keyword evidence="7" id="KW-0560">Oxidoreductase</keyword>
<evidence type="ECO:0000256" key="7">
    <source>
        <dbReference type="ARBA" id="ARBA00023002"/>
    </source>
</evidence>
<accession>A0A8K0WBS8</accession>
<comment type="cofactor">
    <cofactor evidence="1">
        <name>FMN</name>
        <dbReference type="ChEBI" id="CHEBI:58210"/>
    </cofactor>
</comment>
<dbReference type="InterPro" id="IPR014063">
    <property type="entry name" value="Arsenate-R_ArsH"/>
</dbReference>
<sequence>MNILRCTLRVRTFTHNLHANAPFHGFLQRRYFSSSISVKQARNPSLAMNEHGDLNNSHAGRTAINLAADPAYSYQSLAIKLDEDDVAIREQYRPFLFDNSPSTDDWISGLELSTAIQMVQAEILDKGLDRLRILVLYGSLRSRSYSRLLAYEAARILFRLGCDVRIFDPAGLPQKDDVQHCHPKVQELRELSRWSDGHVWISPEQHGNLTGIFKQQIDWIPLSSGSVRPTQGRTLAIAQVSGGSQSFNSVNSLRILGRWMRMFAIPNQSSVPQAYTQFTSESEGSRMLASSNRDRLVDCMEELVKYTIVMRPHFDLFGDRFSEREERRTKEVNGKV</sequence>
<evidence type="ECO:0000256" key="1">
    <source>
        <dbReference type="ARBA" id="ARBA00001917"/>
    </source>
</evidence>
<keyword evidence="6" id="KW-0521">NADP</keyword>
<reference evidence="9" key="1">
    <citation type="journal article" date="2021" name="Nat. Commun.">
        <title>Genetic determinants of endophytism in the Arabidopsis root mycobiome.</title>
        <authorList>
            <person name="Mesny F."/>
            <person name="Miyauchi S."/>
            <person name="Thiergart T."/>
            <person name="Pickel B."/>
            <person name="Atanasova L."/>
            <person name="Karlsson M."/>
            <person name="Huettel B."/>
            <person name="Barry K.W."/>
            <person name="Haridas S."/>
            <person name="Chen C."/>
            <person name="Bauer D."/>
            <person name="Andreopoulos W."/>
            <person name="Pangilinan J."/>
            <person name="LaButti K."/>
            <person name="Riley R."/>
            <person name="Lipzen A."/>
            <person name="Clum A."/>
            <person name="Drula E."/>
            <person name="Henrissat B."/>
            <person name="Kohler A."/>
            <person name="Grigoriev I.V."/>
            <person name="Martin F.M."/>
            <person name="Hacquard S."/>
        </authorList>
    </citation>
    <scope>NUCLEOTIDE SEQUENCE</scope>
    <source>
        <strain evidence="9">MPI-SDFR-AT-0068</strain>
    </source>
</reference>
<proteinExistence type="predicted"/>
<dbReference type="AlphaFoldDB" id="A0A8K0WBS8"/>
<keyword evidence="10" id="KW-1185">Reference proteome</keyword>
<gene>
    <name evidence="9" type="ORF">BKA59DRAFT_526929</name>
</gene>
<dbReference type="PANTHER" id="PTHR43590">
    <property type="entry name" value="ARSENIC RESISTANCE PROTEIN ARSH (AFU_ORTHOLOGUE AFUA_5G15030)"/>
    <property type="match status" value="1"/>
</dbReference>
<dbReference type="OrthoDB" id="8300214at2759"/>
<evidence type="ECO:0000256" key="3">
    <source>
        <dbReference type="ARBA" id="ARBA00022630"/>
    </source>
</evidence>
<protein>
    <submittedName>
        <fullName evidence="9">Flavoprotein-like protein</fullName>
    </submittedName>
</protein>
<evidence type="ECO:0000256" key="5">
    <source>
        <dbReference type="ARBA" id="ARBA00022741"/>
    </source>
</evidence>
<comment type="caution">
    <text evidence="9">The sequence shown here is derived from an EMBL/GenBank/DDBJ whole genome shotgun (WGS) entry which is preliminary data.</text>
</comment>